<feature type="region of interest" description="Disordered" evidence="3">
    <location>
        <begin position="665"/>
        <end position="687"/>
    </location>
</feature>
<dbReference type="GO" id="GO:0007059">
    <property type="term" value="P:chromosome segregation"/>
    <property type="evidence" value="ECO:0007669"/>
    <property type="project" value="TreeGrafter"/>
</dbReference>
<feature type="domain" description="ParB-like N-terminal" evidence="4">
    <location>
        <begin position="43"/>
        <end position="142"/>
    </location>
</feature>
<comment type="caution">
    <text evidence="5">The sequence shown here is derived from an EMBL/GenBank/DDBJ whole genome shotgun (WGS) entry which is preliminary data.</text>
</comment>
<evidence type="ECO:0000313" key="6">
    <source>
        <dbReference type="Proteomes" id="UP000239504"/>
    </source>
</evidence>
<organism evidence="5 6">
    <name type="scientific">Hyphococcus luteus</name>
    <dbReference type="NCBI Taxonomy" id="2058213"/>
    <lineage>
        <taxon>Bacteria</taxon>
        <taxon>Pseudomonadati</taxon>
        <taxon>Pseudomonadota</taxon>
        <taxon>Alphaproteobacteria</taxon>
        <taxon>Parvularculales</taxon>
        <taxon>Parvularculaceae</taxon>
        <taxon>Hyphococcus</taxon>
    </lineage>
</organism>
<evidence type="ECO:0000313" key="5">
    <source>
        <dbReference type="EMBL" id="PQA89248.1"/>
    </source>
</evidence>
<dbReference type="EMBL" id="PJCH01000003">
    <property type="protein sequence ID" value="PQA89248.1"/>
    <property type="molecule type" value="Genomic_DNA"/>
</dbReference>
<dbReference type="AlphaFoldDB" id="A0A2S7K9T4"/>
<comment type="similarity">
    <text evidence="1">Belongs to the ParB family.</text>
</comment>
<dbReference type="OrthoDB" id="9813122at2"/>
<accession>A0A2S7K9T4</accession>
<dbReference type="InterPro" id="IPR003115">
    <property type="entry name" value="ParB_N"/>
</dbReference>
<feature type="compositionally biased region" description="Basic and acidic residues" evidence="3">
    <location>
        <begin position="678"/>
        <end position="687"/>
    </location>
</feature>
<evidence type="ECO:0000256" key="1">
    <source>
        <dbReference type="ARBA" id="ARBA00006295"/>
    </source>
</evidence>
<name>A0A2S7K9T4_9PROT</name>
<dbReference type="GO" id="GO:0005694">
    <property type="term" value="C:chromosome"/>
    <property type="evidence" value="ECO:0007669"/>
    <property type="project" value="TreeGrafter"/>
</dbReference>
<proteinExistence type="inferred from homology"/>
<dbReference type="PANTHER" id="PTHR33375:SF7">
    <property type="entry name" value="CHROMOSOME 2-PARTITIONING PROTEIN PARB-RELATED"/>
    <property type="match status" value="1"/>
</dbReference>
<evidence type="ECO:0000259" key="4">
    <source>
        <dbReference type="SMART" id="SM00470"/>
    </source>
</evidence>
<dbReference type="Gene3D" id="3.90.1530.30">
    <property type="match status" value="1"/>
</dbReference>
<protein>
    <recommendedName>
        <fullName evidence="4">ParB-like N-terminal domain-containing protein</fullName>
    </recommendedName>
</protein>
<feature type="coiled-coil region" evidence="2">
    <location>
        <begin position="333"/>
        <end position="386"/>
    </location>
</feature>
<dbReference type="InterPro" id="IPR036086">
    <property type="entry name" value="ParB/Sulfiredoxin_sf"/>
</dbReference>
<dbReference type="SUPFAM" id="SSF109709">
    <property type="entry name" value="KorB DNA-binding domain-like"/>
    <property type="match status" value="1"/>
</dbReference>
<evidence type="ECO:0000256" key="3">
    <source>
        <dbReference type="SAM" id="MobiDB-lite"/>
    </source>
</evidence>
<gene>
    <name evidence="5" type="ORF">CW354_04750</name>
</gene>
<dbReference type="GO" id="GO:0003677">
    <property type="term" value="F:DNA binding"/>
    <property type="evidence" value="ECO:0007669"/>
    <property type="project" value="InterPro"/>
</dbReference>
<sequence length="687" mass="75065">MFLAGRSPGPVKERVRVFIPEIQIMETCLMSEHQAALKTGERIELPLSKLILSKDNPRKTACREADPELIASIRSVGLLQNLGVRAAPENPGKFEVRFGGRRLRALRALSKQGYFGKDAQFPCTIVSDDEKQAQEAALAENVARQSMNPVDEFEAFSRLEESGLEIPDIAGRFAITERQVRQRLALGRAAPCVRNALRAGEIALDIAMAFAGASDISRQERVFKAMKERGGFSEFAVRRMLHEGAISADDDLARFVGVEAYEKAGGRTETDLFSNENRLIDPEIVYRLRDDRLAAGAERLAREGWSWVETHESHSWQALAAFDRIYGEPVEPSEEEANEIERISADIAAYEARAEDEMSDEDWDAVDALEENLAKLQSGRRRFSSEQKAVSGCIIYPERNGLGVHEGLVRKADRKKAARLNEPEGEGDGKADPANAGYGKALRADLASFRAQALRAGLAGAPRLAQTALQFAIVFEALGPCAAARPEGLTFSAPAAQLRVAKGELGETPAAARLLAIEKELRLDIFSSGSWRGAWEAFKALRGDERAALAAFSLARMIEPINDEEGFASVLGVELGLSIREYWTPTADNFFSRIRKDDLAEFLTQTVGKERAAFLTREFKAKKSEIAAVCERLTDGTTPLKSAERDAVGAWAPRGMAFAIPAGLSAKNDAPGEDIASGEERPATQAG</sequence>
<keyword evidence="2" id="KW-0175">Coiled coil</keyword>
<dbReference type="Gene3D" id="1.10.10.2830">
    <property type="match status" value="1"/>
</dbReference>
<reference evidence="5 6" key="1">
    <citation type="submission" date="2017-12" db="EMBL/GenBank/DDBJ databases">
        <authorList>
            <person name="Hurst M.R.H."/>
        </authorList>
    </citation>
    <scope>NUCLEOTIDE SEQUENCE [LARGE SCALE GENOMIC DNA]</scope>
    <source>
        <strain evidence="5 6">SY-3-19</strain>
    </source>
</reference>
<dbReference type="PANTHER" id="PTHR33375">
    <property type="entry name" value="CHROMOSOME-PARTITIONING PROTEIN PARB-RELATED"/>
    <property type="match status" value="1"/>
</dbReference>
<dbReference type="CDD" id="cd16406">
    <property type="entry name" value="ParB_N_like"/>
    <property type="match status" value="1"/>
</dbReference>
<dbReference type="NCBIfam" id="TIGR00180">
    <property type="entry name" value="parB_part"/>
    <property type="match status" value="1"/>
</dbReference>
<dbReference type="SMART" id="SM00470">
    <property type="entry name" value="ParB"/>
    <property type="match status" value="1"/>
</dbReference>
<dbReference type="InterPro" id="IPR004437">
    <property type="entry name" value="ParB/RepB/Spo0J"/>
</dbReference>
<dbReference type="SUPFAM" id="SSF110849">
    <property type="entry name" value="ParB/Sulfiredoxin"/>
    <property type="match status" value="1"/>
</dbReference>
<dbReference type="Pfam" id="PF02195">
    <property type="entry name" value="ParB_N"/>
    <property type="match status" value="1"/>
</dbReference>
<evidence type="ECO:0000256" key="2">
    <source>
        <dbReference type="SAM" id="Coils"/>
    </source>
</evidence>
<dbReference type="InterPro" id="IPR050336">
    <property type="entry name" value="Chromosome_partition/occlusion"/>
</dbReference>
<feature type="compositionally biased region" description="Basic and acidic residues" evidence="3">
    <location>
        <begin position="419"/>
        <end position="431"/>
    </location>
</feature>
<dbReference type="Proteomes" id="UP000239504">
    <property type="component" value="Unassembled WGS sequence"/>
</dbReference>
<keyword evidence="6" id="KW-1185">Reference proteome</keyword>
<feature type="region of interest" description="Disordered" evidence="3">
    <location>
        <begin position="415"/>
        <end position="435"/>
    </location>
</feature>